<dbReference type="NCBIfam" id="TIGR00756">
    <property type="entry name" value="PPR"/>
    <property type="match status" value="4"/>
</dbReference>
<dbReference type="RefSeq" id="XP_010251444.1">
    <property type="nucleotide sequence ID" value="XM_010253142.2"/>
</dbReference>
<dbReference type="InterPro" id="IPR011990">
    <property type="entry name" value="TPR-like_helical_dom_sf"/>
</dbReference>
<evidence type="ECO:0000313" key="3">
    <source>
        <dbReference type="Proteomes" id="UP000189703"/>
    </source>
</evidence>
<dbReference type="RefSeq" id="XP_010251447.1">
    <property type="nucleotide sequence ID" value="XM_010253145.2"/>
</dbReference>
<evidence type="ECO:0000256" key="2">
    <source>
        <dbReference type="PROSITE-ProRule" id="PRU00708"/>
    </source>
</evidence>
<dbReference type="GO" id="GO:0003723">
    <property type="term" value="F:RNA binding"/>
    <property type="evidence" value="ECO:0007669"/>
    <property type="project" value="InterPro"/>
</dbReference>
<keyword evidence="1" id="KW-0677">Repeat</keyword>
<evidence type="ECO:0000313" key="7">
    <source>
        <dbReference type="RefSeq" id="XP_010251447.1"/>
    </source>
</evidence>
<dbReference type="InterPro" id="IPR002885">
    <property type="entry name" value="PPR_rpt"/>
</dbReference>
<gene>
    <name evidence="4 5 6 7" type="primary">LOC104593373</name>
</gene>
<reference evidence="4 5" key="1">
    <citation type="submission" date="2025-04" db="UniProtKB">
        <authorList>
            <consortium name="RefSeq"/>
        </authorList>
    </citation>
    <scope>IDENTIFICATION</scope>
</reference>
<evidence type="ECO:0000313" key="4">
    <source>
        <dbReference type="RefSeq" id="XP_010251444.1"/>
    </source>
</evidence>
<keyword evidence="3" id="KW-1185">Reference proteome</keyword>
<organism evidence="3 4">
    <name type="scientific">Nelumbo nucifera</name>
    <name type="common">Sacred lotus</name>
    <dbReference type="NCBI Taxonomy" id="4432"/>
    <lineage>
        <taxon>Eukaryota</taxon>
        <taxon>Viridiplantae</taxon>
        <taxon>Streptophyta</taxon>
        <taxon>Embryophyta</taxon>
        <taxon>Tracheophyta</taxon>
        <taxon>Spermatophyta</taxon>
        <taxon>Magnoliopsida</taxon>
        <taxon>Proteales</taxon>
        <taxon>Nelumbonaceae</taxon>
        <taxon>Nelumbo</taxon>
    </lineage>
</organism>
<dbReference type="GO" id="GO:0009451">
    <property type="term" value="P:RNA modification"/>
    <property type="evidence" value="ECO:0007669"/>
    <property type="project" value="InterPro"/>
</dbReference>
<dbReference type="FunFam" id="1.25.40.10:FF:001237">
    <property type="entry name" value="Pentatricopeptide repeat-containing protein"/>
    <property type="match status" value="1"/>
</dbReference>
<dbReference type="KEGG" id="nnu:104593373"/>
<dbReference type="Gene3D" id="1.25.40.10">
    <property type="entry name" value="Tetratricopeptide repeat domain"/>
    <property type="match status" value="4"/>
</dbReference>
<dbReference type="OMA" id="VMILAHC"/>
<dbReference type="InterPro" id="IPR046848">
    <property type="entry name" value="E_motif"/>
</dbReference>
<feature type="repeat" description="PPR" evidence="2">
    <location>
        <begin position="234"/>
        <end position="268"/>
    </location>
</feature>
<accession>A0A1U7ZRP3</accession>
<dbReference type="RefSeq" id="XP_010251445.1">
    <property type="nucleotide sequence ID" value="XM_010253143.2"/>
</dbReference>
<protein>
    <submittedName>
        <fullName evidence="4 5">Pentatricopeptide repeat-containing protein At3g51320</fullName>
    </submittedName>
</protein>
<dbReference type="PROSITE" id="PS51375">
    <property type="entry name" value="PPR"/>
    <property type="match status" value="2"/>
</dbReference>
<dbReference type="eggNOG" id="KOG4197">
    <property type="taxonomic scope" value="Eukaryota"/>
</dbReference>
<dbReference type="Pfam" id="PF13041">
    <property type="entry name" value="PPR_2"/>
    <property type="match status" value="1"/>
</dbReference>
<dbReference type="GeneID" id="104593373"/>
<feature type="repeat" description="PPR" evidence="2">
    <location>
        <begin position="203"/>
        <end position="233"/>
    </location>
</feature>
<dbReference type="PANTHER" id="PTHR47926:SF365">
    <property type="entry name" value="DYW DOMAIN-CONTAINING PROTEIN"/>
    <property type="match status" value="1"/>
</dbReference>
<dbReference type="OrthoDB" id="1868351at2759"/>
<name>A0A1U7ZRP3_NELNU</name>
<dbReference type="RefSeq" id="XP_010251446.1">
    <property type="nucleotide sequence ID" value="XM_010253144.2"/>
</dbReference>
<dbReference type="AlphaFoldDB" id="A0A1U7ZRP3"/>
<dbReference type="Proteomes" id="UP000189703">
    <property type="component" value="Unplaced"/>
</dbReference>
<sequence>MFSVFHRQCRSSFSRMKPFLSSSFSSSSDLTRENRISLYCPSLLPLQTCQSLRQLFQIQAHLITSGLFQDPFPASRVLKFCAGSGDTDYTVLVFRHIDSPDTFCFNTVIKAYSCSSIPHQAIGFYFLNLRDGLLPNSYTFVYLLRCCAKVVHCSGVGEKCHGQVVKNGVDKVMPVQNCLIHMYSSFGRVDCAWRVFDGMCDRDLVSWNSMVDGFARVGDLVGARRMFDIMPERNVISWNTMIDGYLKCGSPGCALKLFREMERMGLRGSDTTMVIVLTACGRSARLKEGRSVHGSLIRSFMQSSLILDTALIDMYSKCQRVEHARTVFDGMSERNLVSWNAMILGHCTHGCPQDGLNLFADMVGTVGPRDRYSEYNCSLIGKRVLPDEVTFIGVLCACARAGLLSEGKDFFNMMTGVYGIKPKFAHYWCLANLYASVELVQKAEEILRSIMLEDCEDELSYSSIWSGFLGACRFRGDADWGERIAKRLIELEPQNASRYTLLLNIYAVMNRWEDVAKVKEMIKERGFGRMPGCSLFDLTELVYKFKLGDRSQEGMEEVFTMMEELAQRLRLCGTNSPPVGAESTDNKK</sequence>
<dbReference type="InterPro" id="IPR046960">
    <property type="entry name" value="PPR_At4g14850-like_plant"/>
</dbReference>
<proteinExistence type="predicted"/>
<evidence type="ECO:0000313" key="6">
    <source>
        <dbReference type="RefSeq" id="XP_010251446.1"/>
    </source>
</evidence>
<dbReference type="Pfam" id="PF20431">
    <property type="entry name" value="E_motif"/>
    <property type="match status" value="1"/>
</dbReference>
<dbReference type="PANTHER" id="PTHR47926">
    <property type="entry name" value="PENTATRICOPEPTIDE REPEAT-CONTAINING PROTEIN"/>
    <property type="match status" value="1"/>
</dbReference>
<dbReference type="Pfam" id="PF01535">
    <property type="entry name" value="PPR"/>
    <property type="match status" value="4"/>
</dbReference>
<evidence type="ECO:0000313" key="5">
    <source>
        <dbReference type="RefSeq" id="XP_010251445.1"/>
    </source>
</evidence>
<evidence type="ECO:0000256" key="1">
    <source>
        <dbReference type="ARBA" id="ARBA00022737"/>
    </source>
</evidence>